<evidence type="ECO:0000313" key="3">
    <source>
        <dbReference type="EMBL" id="VDP22732.1"/>
    </source>
</evidence>
<organism evidence="5">
    <name type="scientific">Soboliphyme baturini</name>
    <dbReference type="NCBI Taxonomy" id="241478"/>
    <lineage>
        <taxon>Eukaryota</taxon>
        <taxon>Metazoa</taxon>
        <taxon>Ecdysozoa</taxon>
        <taxon>Nematoda</taxon>
        <taxon>Enoplea</taxon>
        <taxon>Dorylaimia</taxon>
        <taxon>Dioctophymatida</taxon>
        <taxon>Dioctophymatoidea</taxon>
        <taxon>Soboliphymatidae</taxon>
        <taxon>Soboliphyme</taxon>
    </lineage>
</organism>
<evidence type="ECO:0000256" key="1">
    <source>
        <dbReference type="ARBA" id="ARBA00007159"/>
    </source>
</evidence>
<dbReference type="PANTHER" id="PTHR13677:SF0">
    <property type="entry name" value="LD41638P"/>
    <property type="match status" value="1"/>
</dbReference>
<proteinExistence type="inferred from homology"/>
<dbReference type="InterPro" id="IPR037516">
    <property type="entry name" value="Tripartite_DENN"/>
</dbReference>
<name>A0A183J0G6_9BILA</name>
<dbReference type="EMBL" id="UZAM01012624">
    <property type="protein sequence ID" value="VDP22732.1"/>
    <property type="molecule type" value="Genomic_DNA"/>
</dbReference>
<feature type="domain" description="UDENN" evidence="2">
    <location>
        <begin position="1"/>
        <end position="279"/>
    </location>
</feature>
<dbReference type="GO" id="GO:0005085">
    <property type="term" value="F:guanyl-nucleotide exchange factor activity"/>
    <property type="evidence" value="ECO:0007669"/>
    <property type="project" value="InterPro"/>
</dbReference>
<dbReference type="WBParaSite" id="SBAD_0000969801-mRNA-1">
    <property type="protein sequence ID" value="SBAD_0000969801-mRNA-1"/>
    <property type="gene ID" value="SBAD_0000969801"/>
</dbReference>
<evidence type="ECO:0000313" key="4">
    <source>
        <dbReference type="Proteomes" id="UP000270296"/>
    </source>
</evidence>
<evidence type="ECO:0000259" key="2">
    <source>
        <dbReference type="PROSITE" id="PS50211"/>
    </source>
</evidence>
<keyword evidence="4" id="KW-1185">Reference proteome</keyword>
<dbReference type="AlphaFoldDB" id="A0A183J0G6"/>
<dbReference type="Proteomes" id="UP000270296">
    <property type="component" value="Unassembled WGS sequence"/>
</dbReference>
<dbReference type="GO" id="GO:0055037">
    <property type="term" value="C:recycling endosome"/>
    <property type="evidence" value="ECO:0007669"/>
    <property type="project" value="TreeGrafter"/>
</dbReference>
<accession>A0A183J0G6</accession>
<reference evidence="3 4" key="2">
    <citation type="submission" date="2018-11" db="EMBL/GenBank/DDBJ databases">
        <authorList>
            <consortium name="Pathogen Informatics"/>
        </authorList>
    </citation>
    <scope>NUCLEOTIDE SEQUENCE [LARGE SCALE GENOMIC DNA]</scope>
</reference>
<evidence type="ECO:0000313" key="5">
    <source>
        <dbReference type="WBParaSite" id="SBAD_0000969801-mRNA-1"/>
    </source>
</evidence>
<dbReference type="OrthoDB" id="10265409at2759"/>
<sequence length="279" mass="32196">MNGKITKSEHLKYNESCPYALQIDPDYYFGFVYFRQVKCSDIPRGYFQKSLILLTELPLINFFSQLLNFVAPNYFLHGKPVLESVFSEISAWDPPVSGVILKLFVAGHVIKEVDSSLTLPAVHEPDLFKYFLKNSTYFFVRALLPWLPEIQLLWELIFLGEPVVVMASSPTVCSSVVQSLISLIWPLKYGYDYRPFFTIQDNEFKEYTSSKLEKLPNVVLGVTNPFFIRRFENWPNVLRLVQGEQNAVHSKYLSTLYLYFRNVNSTGSFVGCECRASQN</sequence>
<protein>
    <submittedName>
        <fullName evidence="5">UDENN domain-containing protein</fullName>
    </submittedName>
</protein>
<reference evidence="5" key="1">
    <citation type="submission" date="2016-06" db="UniProtKB">
        <authorList>
            <consortium name="WormBaseParasite"/>
        </authorList>
    </citation>
    <scope>IDENTIFICATION</scope>
</reference>
<comment type="similarity">
    <text evidence="1">Belongs to the DENND6 family.</text>
</comment>
<dbReference type="InterPro" id="IPR024224">
    <property type="entry name" value="DENND6"/>
</dbReference>
<gene>
    <name evidence="3" type="ORF">SBAD_LOCUS9364</name>
</gene>
<dbReference type="PANTHER" id="PTHR13677">
    <property type="entry name" value="LD41638P"/>
    <property type="match status" value="1"/>
</dbReference>
<dbReference type="PROSITE" id="PS50211">
    <property type="entry name" value="DENN"/>
    <property type="match status" value="1"/>
</dbReference>